<dbReference type="Pfam" id="PF04997">
    <property type="entry name" value="RNA_pol_Rpb1_1"/>
    <property type="match status" value="1"/>
</dbReference>
<evidence type="ECO:0000256" key="5">
    <source>
        <dbReference type="RuleBase" id="RU004279"/>
    </source>
</evidence>
<proteinExistence type="inferred from homology"/>
<dbReference type="SMART" id="SM00663">
    <property type="entry name" value="RPOLA_N"/>
    <property type="match status" value="1"/>
</dbReference>
<dbReference type="GO" id="GO:0003677">
    <property type="term" value="F:DNA binding"/>
    <property type="evidence" value="ECO:0007669"/>
    <property type="project" value="InterPro"/>
</dbReference>
<keyword evidence="4 5" id="KW-0804">Transcription</keyword>
<dbReference type="InterPro" id="IPR000722">
    <property type="entry name" value="RNA_pol_asu"/>
</dbReference>
<dbReference type="GO" id="GO:0003899">
    <property type="term" value="F:DNA-directed RNA polymerase activity"/>
    <property type="evidence" value="ECO:0007669"/>
    <property type="project" value="UniProtKB-EC"/>
</dbReference>
<accession>A0A3G5A268</accession>
<comment type="function">
    <text evidence="5">DNA-dependent RNA polymerase catalyzes the transcription of DNA into RNA using the four ribonucleoside triphosphates as substrates.</text>
</comment>
<comment type="catalytic activity">
    <reaction evidence="5">
        <text>RNA(n) + a ribonucleoside 5'-triphosphate = RNA(n+1) + diphosphate</text>
        <dbReference type="Rhea" id="RHEA:21248"/>
        <dbReference type="Rhea" id="RHEA-COMP:14527"/>
        <dbReference type="Rhea" id="RHEA-COMP:17342"/>
        <dbReference type="ChEBI" id="CHEBI:33019"/>
        <dbReference type="ChEBI" id="CHEBI:61557"/>
        <dbReference type="ChEBI" id="CHEBI:140395"/>
        <dbReference type="EC" id="2.7.7.6"/>
    </reaction>
</comment>
<dbReference type="PANTHER" id="PTHR19376:SF37">
    <property type="entry name" value="DNA-DIRECTED RNA POLYMERASE II SUBUNIT RPB1"/>
    <property type="match status" value="1"/>
</dbReference>
<dbReference type="SUPFAM" id="SSF64484">
    <property type="entry name" value="beta and beta-prime subunits of DNA dependent RNA-polymerase"/>
    <property type="match status" value="1"/>
</dbReference>
<evidence type="ECO:0000313" key="7">
    <source>
        <dbReference type="EMBL" id="AYV79579.1"/>
    </source>
</evidence>
<keyword evidence="2 5" id="KW-0808">Transferase</keyword>
<keyword evidence="1 5" id="KW-0240">DNA-directed RNA polymerase</keyword>
<dbReference type="InterPro" id="IPR044893">
    <property type="entry name" value="RNA_pol_Rpb1_clamp_domain"/>
</dbReference>
<feature type="domain" description="RNA polymerase N-terminal" evidence="6">
    <location>
        <begin position="237"/>
        <end position="525"/>
    </location>
</feature>
<gene>
    <name evidence="7" type="ORF">Faunusvirus24_5</name>
</gene>
<dbReference type="GO" id="GO:0000428">
    <property type="term" value="C:DNA-directed RNA polymerase complex"/>
    <property type="evidence" value="ECO:0007669"/>
    <property type="project" value="UniProtKB-KW"/>
</dbReference>
<name>A0A3G5A268_9VIRU</name>
<protein>
    <recommendedName>
        <fullName evidence="5">DNA-directed RNA polymerase subunit</fullName>
        <ecNumber evidence="5">2.7.7.6</ecNumber>
    </recommendedName>
</protein>
<organism evidence="7">
    <name type="scientific">Faunusvirus sp</name>
    <dbReference type="NCBI Taxonomy" id="2487766"/>
    <lineage>
        <taxon>Viruses</taxon>
        <taxon>Varidnaviria</taxon>
        <taxon>Bamfordvirae</taxon>
        <taxon>Nucleocytoviricota</taxon>
        <taxon>Megaviricetes</taxon>
        <taxon>Imitervirales</taxon>
        <taxon>Mimiviridae</taxon>
    </lineage>
</organism>
<evidence type="ECO:0000256" key="2">
    <source>
        <dbReference type="ARBA" id="ARBA00022679"/>
    </source>
</evidence>
<dbReference type="InterPro" id="IPR006592">
    <property type="entry name" value="RNA_pol_N"/>
</dbReference>
<sequence>MSAENYAFEEDNVIERIDFAVFGNAEIKRYSAVSKDPYGINLAETDENGEPKRGGVIDLRLGTTDNSLDCATCGEPAIDCPGHPGHTELAEAVFHVGFIEDYVKPILGCICIRCSKLLIYKNEDQIKEIIALKSGKARFKDIKRITSNIQYCLRPDGCGVPVPKIKVEIKKNSALVQIIAETDMSSLQTEEEGVVFDGKKKKIKEIITPEVCFDIMKNISDMDCLAMGLDPKVTRPEDLIIKNFVIPPVAMRPSVKLDVMGATPFEDTMIHKLIDVIRHNVKLRKEKDKELTSGEESKNTKEAAILLQYHVATFYDNDKLSLPRSEQKSSGRPYKSISERIKGKAGRIRGNLMGKRVDFSGRTVITSDPNIGIDQVGIPDKIAMNLTFPEIVTPENYDEMIKLIRNGRYNHPGANYVIPESAVGMTRKYHIDLRYRQKTVKLKYGMIVERHLRNDDHVLFNRQPSLHKLSMMGHRAHIIRNKKLNTFRLNVNVTTPYNADFDGKFAVVDMKMFASPSYIGRHSRIAGRS</sequence>
<reference evidence="7" key="1">
    <citation type="submission" date="2018-10" db="EMBL/GenBank/DDBJ databases">
        <title>Hidden diversity of soil giant viruses.</title>
        <authorList>
            <person name="Schulz F."/>
            <person name="Alteio L."/>
            <person name="Goudeau D."/>
            <person name="Ryan E.M."/>
            <person name="Malmstrom R.R."/>
            <person name="Blanchard J."/>
            <person name="Woyke T."/>
        </authorList>
    </citation>
    <scope>NUCLEOTIDE SEQUENCE</scope>
    <source>
        <strain evidence="7">FNV1</strain>
    </source>
</reference>
<dbReference type="EC" id="2.7.7.6" evidence="5"/>
<dbReference type="InterPro" id="IPR007080">
    <property type="entry name" value="RNA_pol_Rpb1_1"/>
</dbReference>
<dbReference type="Gene3D" id="2.40.40.20">
    <property type="match status" value="1"/>
</dbReference>
<comment type="similarity">
    <text evidence="5">Belongs to the RNA polymerase beta' chain family.</text>
</comment>
<dbReference type="Pfam" id="PF00623">
    <property type="entry name" value="RNA_pol_Rpb1_2"/>
    <property type="match status" value="1"/>
</dbReference>
<dbReference type="Gene3D" id="4.10.860.120">
    <property type="entry name" value="RNA polymerase II, clamp domain"/>
    <property type="match status" value="1"/>
</dbReference>
<keyword evidence="3 5" id="KW-0548">Nucleotidyltransferase</keyword>
<dbReference type="Gene3D" id="3.30.1490.180">
    <property type="entry name" value="RNA polymerase ii"/>
    <property type="match status" value="1"/>
</dbReference>
<dbReference type="InterPro" id="IPR045867">
    <property type="entry name" value="DNA-dir_RpoC_beta_prime"/>
</dbReference>
<evidence type="ECO:0000259" key="6">
    <source>
        <dbReference type="SMART" id="SM00663"/>
    </source>
</evidence>
<dbReference type="GO" id="GO:0006351">
    <property type="term" value="P:DNA-templated transcription"/>
    <property type="evidence" value="ECO:0007669"/>
    <property type="project" value="InterPro"/>
</dbReference>
<dbReference type="PANTHER" id="PTHR19376">
    <property type="entry name" value="DNA-DIRECTED RNA POLYMERASE"/>
    <property type="match status" value="1"/>
</dbReference>
<evidence type="ECO:0000256" key="1">
    <source>
        <dbReference type="ARBA" id="ARBA00022478"/>
    </source>
</evidence>
<dbReference type="EMBL" id="MK072155">
    <property type="protein sequence ID" value="AYV79579.1"/>
    <property type="molecule type" value="Genomic_DNA"/>
</dbReference>
<evidence type="ECO:0000256" key="4">
    <source>
        <dbReference type="ARBA" id="ARBA00023163"/>
    </source>
</evidence>
<evidence type="ECO:0000256" key="3">
    <source>
        <dbReference type="ARBA" id="ARBA00022695"/>
    </source>
</evidence>